<organism evidence="5 6">
    <name type="scientific">Anaerotalea alkaliphila</name>
    <dbReference type="NCBI Taxonomy" id="2662126"/>
    <lineage>
        <taxon>Bacteria</taxon>
        <taxon>Bacillati</taxon>
        <taxon>Bacillota</taxon>
        <taxon>Clostridia</taxon>
        <taxon>Eubacteriales</taxon>
        <taxon>Anaerotalea</taxon>
    </lineage>
</organism>
<keyword evidence="6" id="KW-1185">Reference proteome</keyword>
<keyword evidence="2" id="KW-0235">DNA replication</keyword>
<feature type="region of interest" description="Disordered" evidence="4">
    <location>
        <begin position="106"/>
        <end position="151"/>
    </location>
</feature>
<keyword evidence="2" id="KW-0233">DNA recombination</keyword>
<keyword evidence="1 2" id="KW-0238">DNA-binding</keyword>
<dbReference type="NCBIfam" id="TIGR00621">
    <property type="entry name" value="ssb"/>
    <property type="match status" value="1"/>
</dbReference>
<dbReference type="GO" id="GO:0009295">
    <property type="term" value="C:nucleoid"/>
    <property type="evidence" value="ECO:0007669"/>
    <property type="project" value="TreeGrafter"/>
</dbReference>
<dbReference type="SUPFAM" id="SSF50249">
    <property type="entry name" value="Nucleic acid-binding proteins"/>
    <property type="match status" value="1"/>
</dbReference>
<accession>A0A7X5HUH1</accession>
<comment type="caution">
    <text evidence="5">The sequence shown here is derived from an EMBL/GenBank/DDBJ whole genome shotgun (WGS) entry which is preliminary data.</text>
</comment>
<dbReference type="GO" id="GO:0006281">
    <property type="term" value="P:DNA repair"/>
    <property type="evidence" value="ECO:0007669"/>
    <property type="project" value="UniProtKB-UniRule"/>
</dbReference>
<evidence type="ECO:0000313" key="6">
    <source>
        <dbReference type="Proteomes" id="UP000461585"/>
    </source>
</evidence>
<feature type="compositionally biased region" description="Acidic residues" evidence="4">
    <location>
        <begin position="141"/>
        <end position="151"/>
    </location>
</feature>
<dbReference type="PROSITE" id="PS50935">
    <property type="entry name" value="SSB"/>
    <property type="match status" value="1"/>
</dbReference>
<evidence type="ECO:0000256" key="3">
    <source>
        <dbReference type="RuleBase" id="RU000524"/>
    </source>
</evidence>
<dbReference type="PANTHER" id="PTHR10302:SF27">
    <property type="entry name" value="SINGLE-STRANDED DNA-BINDING PROTEIN"/>
    <property type="match status" value="1"/>
</dbReference>
<dbReference type="RefSeq" id="WP_162369415.1">
    <property type="nucleotide sequence ID" value="NZ_JAAEEH010000005.1"/>
</dbReference>
<evidence type="ECO:0000256" key="4">
    <source>
        <dbReference type="SAM" id="MobiDB-lite"/>
    </source>
</evidence>
<dbReference type="InterPro" id="IPR012340">
    <property type="entry name" value="NA-bd_OB-fold"/>
</dbReference>
<dbReference type="EMBL" id="JAAEEH010000005">
    <property type="protein sequence ID" value="NDL66686.1"/>
    <property type="molecule type" value="Genomic_DNA"/>
</dbReference>
<dbReference type="Gene3D" id="2.40.50.140">
    <property type="entry name" value="Nucleic acid-binding proteins"/>
    <property type="match status" value="1"/>
</dbReference>
<dbReference type="HAMAP" id="MF_00984">
    <property type="entry name" value="SSB"/>
    <property type="match status" value="1"/>
</dbReference>
<dbReference type="Pfam" id="PF00436">
    <property type="entry name" value="SSB"/>
    <property type="match status" value="1"/>
</dbReference>
<feature type="short sequence motif" description="Important for interaction with partner proteins" evidence="2">
    <location>
        <begin position="146"/>
        <end position="151"/>
    </location>
</feature>
<dbReference type="InterPro" id="IPR011344">
    <property type="entry name" value="ssDNA-bd"/>
</dbReference>
<dbReference type="GO" id="GO:0006310">
    <property type="term" value="P:DNA recombination"/>
    <property type="evidence" value="ECO:0007669"/>
    <property type="project" value="UniProtKB-UniRule"/>
</dbReference>
<protein>
    <recommendedName>
        <fullName evidence="2 3">Single-stranded DNA-binding protein</fullName>
        <shortName evidence="2">SSB</shortName>
    </recommendedName>
</protein>
<comment type="caution">
    <text evidence="2">Lacks conserved residue(s) required for the propagation of feature annotation.</text>
</comment>
<name>A0A7X5HUH1_9FIRM</name>
<dbReference type="GO" id="GO:0003697">
    <property type="term" value="F:single-stranded DNA binding"/>
    <property type="evidence" value="ECO:0007669"/>
    <property type="project" value="UniProtKB-UniRule"/>
</dbReference>
<reference evidence="5 6" key="1">
    <citation type="submission" date="2020-01" db="EMBL/GenBank/DDBJ databases">
        <title>Anaeroalcalibacter tamaniensis gen. nov., sp. nov., moderately halophilic strictly anaerobic fermenter bacterium from mud volcano of Taman peninsula.</title>
        <authorList>
            <person name="Frolova A."/>
            <person name="Merkel A.Y."/>
            <person name="Slobodkin A.I."/>
        </authorList>
    </citation>
    <scope>NUCLEOTIDE SEQUENCE [LARGE SCALE GENOMIC DNA]</scope>
    <source>
        <strain evidence="5 6">F-3ap</strain>
    </source>
</reference>
<dbReference type="Proteomes" id="UP000461585">
    <property type="component" value="Unassembled WGS sequence"/>
</dbReference>
<evidence type="ECO:0000313" key="5">
    <source>
        <dbReference type="EMBL" id="NDL66686.1"/>
    </source>
</evidence>
<keyword evidence="2" id="KW-0227">DNA damage</keyword>
<comment type="subunit">
    <text evidence="2">Homotetramer.</text>
</comment>
<comment type="function">
    <text evidence="2">Plays an important role in DNA replication, recombination and repair. Binds to ssDNA and to an array of partner proteins to recruit them to their sites of action during DNA metabolism.</text>
</comment>
<sequence length="151" mass="16760">MNKVILMGRLTRDPEVRYSQGATPLAIARYGLAVNRRFKRDGEPDADFLNIVAFGKAGEFAEKYFKKGQQVLVVGRLQTGSYTDNEGNKKYTTEIIVEEQEFAESKRSFEERVGGQGDYQQPSAPTPKPAGKGGGEGFVPVDEDFDDDIPF</sequence>
<keyword evidence="2" id="KW-0234">DNA repair</keyword>
<evidence type="ECO:0000256" key="2">
    <source>
        <dbReference type="HAMAP-Rule" id="MF_00984"/>
    </source>
</evidence>
<dbReference type="CDD" id="cd04496">
    <property type="entry name" value="SSB_OBF"/>
    <property type="match status" value="1"/>
</dbReference>
<dbReference type="AlphaFoldDB" id="A0A7X5HUH1"/>
<proteinExistence type="inferred from homology"/>
<dbReference type="GO" id="GO:0006260">
    <property type="term" value="P:DNA replication"/>
    <property type="evidence" value="ECO:0007669"/>
    <property type="project" value="UniProtKB-UniRule"/>
</dbReference>
<gene>
    <name evidence="5" type="primary">ssb</name>
    <name evidence="5" type="ORF">GXN74_02875</name>
</gene>
<dbReference type="InterPro" id="IPR000424">
    <property type="entry name" value="Primosome_PriB/ssb"/>
</dbReference>
<evidence type="ECO:0000256" key="1">
    <source>
        <dbReference type="ARBA" id="ARBA00023125"/>
    </source>
</evidence>
<dbReference type="PANTHER" id="PTHR10302">
    <property type="entry name" value="SINGLE-STRANDED DNA-BINDING PROTEIN"/>
    <property type="match status" value="1"/>
</dbReference>